<protein>
    <submittedName>
        <fullName evidence="2">Uncharacterized protein</fullName>
    </submittedName>
</protein>
<dbReference type="Proteomes" id="UP001375240">
    <property type="component" value="Unassembled WGS sequence"/>
</dbReference>
<proteinExistence type="predicted"/>
<dbReference type="AlphaFoldDB" id="A0AAV9U8J3"/>
<organism evidence="2 3">
    <name type="scientific">Orbilia brochopaga</name>
    <dbReference type="NCBI Taxonomy" id="3140254"/>
    <lineage>
        <taxon>Eukaryota</taxon>
        <taxon>Fungi</taxon>
        <taxon>Dikarya</taxon>
        <taxon>Ascomycota</taxon>
        <taxon>Pezizomycotina</taxon>
        <taxon>Orbiliomycetes</taxon>
        <taxon>Orbiliales</taxon>
        <taxon>Orbiliaceae</taxon>
        <taxon>Orbilia</taxon>
    </lineage>
</organism>
<keyword evidence="1" id="KW-0812">Transmembrane</keyword>
<keyword evidence="1" id="KW-0472">Membrane</keyword>
<gene>
    <name evidence="2" type="ORF">TWF696_002417</name>
</gene>
<sequence length="225" mass="23280">MPSNNIDIADCANCANNCADIAGCADISNCANCAGIDSHAGIADSHAGRANCDVPNCDVQYDTPIHPRAVAPASTANPEPPSPTQNPLLHIVSHIINDTTSANANERLLSDFLSPPTTQHYLVKRQDTSTTTQTHTLSEVTTSSSTSTVSTVPSTTSTSTSILTTTVSTSTSLETVTATGSPTATATVTTVTGAAGRAGADASVFAGMASWVTLFYLLVMMWRMR</sequence>
<accession>A0AAV9U8J3</accession>
<keyword evidence="1" id="KW-1133">Transmembrane helix</keyword>
<dbReference type="EMBL" id="JAVHNQ010000012">
    <property type="protein sequence ID" value="KAK6335650.1"/>
    <property type="molecule type" value="Genomic_DNA"/>
</dbReference>
<name>A0AAV9U8J3_9PEZI</name>
<feature type="transmembrane region" description="Helical" evidence="1">
    <location>
        <begin position="202"/>
        <end position="222"/>
    </location>
</feature>
<reference evidence="2 3" key="1">
    <citation type="submission" date="2019-10" db="EMBL/GenBank/DDBJ databases">
        <authorList>
            <person name="Palmer J.M."/>
        </authorList>
    </citation>
    <scope>NUCLEOTIDE SEQUENCE [LARGE SCALE GENOMIC DNA]</scope>
    <source>
        <strain evidence="2 3">TWF696</strain>
    </source>
</reference>
<evidence type="ECO:0000256" key="1">
    <source>
        <dbReference type="SAM" id="Phobius"/>
    </source>
</evidence>
<evidence type="ECO:0000313" key="3">
    <source>
        <dbReference type="Proteomes" id="UP001375240"/>
    </source>
</evidence>
<evidence type="ECO:0000313" key="2">
    <source>
        <dbReference type="EMBL" id="KAK6335650.1"/>
    </source>
</evidence>
<keyword evidence="3" id="KW-1185">Reference proteome</keyword>
<comment type="caution">
    <text evidence="2">The sequence shown here is derived from an EMBL/GenBank/DDBJ whole genome shotgun (WGS) entry which is preliminary data.</text>
</comment>